<evidence type="ECO:0000259" key="1">
    <source>
        <dbReference type="Pfam" id="PF26408"/>
    </source>
</evidence>
<dbReference type="Proteomes" id="UP000437065">
    <property type="component" value="Unassembled WGS sequence"/>
</dbReference>
<organism evidence="2 3">
    <name type="scientific">Halobaculum saliterrae</name>
    <dbReference type="NCBI Taxonomy" id="2073113"/>
    <lineage>
        <taxon>Archaea</taxon>
        <taxon>Methanobacteriati</taxon>
        <taxon>Methanobacteriota</taxon>
        <taxon>Stenosarchaea group</taxon>
        <taxon>Halobacteria</taxon>
        <taxon>Halobacteriales</taxon>
        <taxon>Haloferacaceae</taxon>
        <taxon>Halobaculum</taxon>
    </lineage>
</organism>
<dbReference type="Gene3D" id="2.20.28.160">
    <property type="match status" value="1"/>
</dbReference>
<comment type="caution">
    <text evidence="2">The sequence shown here is derived from an EMBL/GenBank/DDBJ whole genome shotgun (WGS) entry which is preliminary data.</text>
</comment>
<dbReference type="InterPro" id="IPR058419">
    <property type="entry name" value="DUF8106"/>
</dbReference>
<feature type="domain" description="DUF8106" evidence="1">
    <location>
        <begin position="13"/>
        <end position="56"/>
    </location>
</feature>
<dbReference type="AlphaFoldDB" id="A0A6B0SNC7"/>
<accession>A0A6B0SNC7</accession>
<reference evidence="2 3" key="1">
    <citation type="submission" date="2019-12" db="EMBL/GenBank/DDBJ databases">
        <title>Isolation and characterization of three novel carbon monoxide-oxidizing members of Halobacteria from salione crusts and soils.</title>
        <authorList>
            <person name="Myers M.R."/>
            <person name="King G.M."/>
        </authorList>
    </citation>
    <scope>NUCLEOTIDE SEQUENCE [LARGE SCALE GENOMIC DNA]</scope>
    <source>
        <strain evidence="2 3">WSA2</strain>
    </source>
</reference>
<dbReference type="Pfam" id="PF26408">
    <property type="entry name" value="DUF8106"/>
    <property type="match status" value="1"/>
</dbReference>
<evidence type="ECO:0000313" key="2">
    <source>
        <dbReference type="EMBL" id="MXR40225.1"/>
    </source>
</evidence>
<keyword evidence="3" id="KW-1185">Reference proteome</keyword>
<evidence type="ECO:0000313" key="3">
    <source>
        <dbReference type="Proteomes" id="UP000437065"/>
    </source>
</evidence>
<dbReference type="EMBL" id="WUUS01000001">
    <property type="protein sequence ID" value="MXR40225.1"/>
    <property type="molecule type" value="Genomic_DNA"/>
</dbReference>
<dbReference type="OrthoDB" id="209680at2157"/>
<proteinExistence type="predicted"/>
<sequence>MDTPSTRTSRPPPKSTLFCPECDHAAPVGEDWIVEEHRDGVEALTCPDCGATLTVRRTADPIAA</sequence>
<name>A0A6B0SNC7_9EURY</name>
<dbReference type="RefSeq" id="WP_159663030.1">
    <property type="nucleotide sequence ID" value="NZ_WUUS01000001.1"/>
</dbReference>
<gene>
    <name evidence="2" type="ORF">GRX01_02475</name>
</gene>
<protein>
    <recommendedName>
        <fullName evidence="1">DUF8106 domain-containing protein</fullName>
    </recommendedName>
</protein>